<organism evidence="1">
    <name type="scientific">Arundo donax</name>
    <name type="common">Giant reed</name>
    <name type="synonym">Donax arundinaceus</name>
    <dbReference type="NCBI Taxonomy" id="35708"/>
    <lineage>
        <taxon>Eukaryota</taxon>
        <taxon>Viridiplantae</taxon>
        <taxon>Streptophyta</taxon>
        <taxon>Embryophyta</taxon>
        <taxon>Tracheophyta</taxon>
        <taxon>Spermatophyta</taxon>
        <taxon>Magnoliopsida</taxon>
        <taxon>Liliopsida</taxon>
        <taxon>Poales</taxon>
        <taxon>Poaceae</taxon>
        <taxon>PACMAD clade</taxon>
        <taxon>Arundinoideae</taxon>
        <taxon>Arundineae</taxon>
        <taxon>Arundo</taxon>
    </lineage>
</organism>
<proteinExistence type="predicted"/>
<reference evidence="1" key="1">
    <citation type="submission" date="2014-09" db="EMBL/GenBank/DDBJ databases">
        <authorList>
            <person name="Magalhaes I.L.F."/>
            <person name="Oliveira U."/>
            <person name="Santos F.R."/>
            <person name="Vidigal T.H.D.A."/>
            <person name="Brescovit A.D."/>
            <person name="Santos A.J."/>
        </authorList>
    </citation>
    <scope>NUCLEOTIDE SEQUENCE</scope>
    <source>
        <tissue evidence="1">Shoot tissue taken approximately 20 cm above the soil surface</tissue>
    </source>
</reference>
<dbReference type="EMBL" id="GBRH01252024">
    <property type="protein sequence ID" value="JAD45871.1"/>
    <property type="molecule type" value="Transcribed_RNA"/>
</dbReference>
<reference evidence="1" key="2">
    <citation type="journal article" date="2015" name="Data Brief">
        <title>Shoot transcriptome of the giant reed, Arundo donax.</title>
        <authorList>
            <person name="Barrero R.A."/>
            <person name="Guerrero F.D."/>
            <person name="Moolhuijzen P."/>
            <person name="Goolsby J.A."/>
            <person name="Tidwell J."/>
            <person name="Bellgard S.E."/>
            <person name="Bellgard M.I."/>
        </authorList>
    </citation>
    <scope>NUCLEOTIDE SEQUENCE</scope>
    <source>
        <tissue evidence="1">Shoot tissue taken approximately 20 cm above the soil surface</tissue>
    </source>
</reference>
<name>A0A0A9A449_ARUDO</name>
<accession>A0A0A9A449</accession>
<protein>
    <submittedName>
        <fullName evidence="1">Uncharacterized protein</fullName>
    </submittedName>
</protein>
<evidence type="ECO:0000313" key="1">
    <source>
        <dbReference type="EMBL" id="JAD45871.1"/>
    </source>
</evidence>
<dbReference type="AlphaFoldDB" id="A0A0A9A449"/>
<sequence>MVQQKEDQKLKEHNALVKINHIFASQKFRSK</sequence>